<dbReference type="EMBL" id="JBIMZQ010000003">
    <property type="protein sequence ID" value="KAL3673084.1"/>
    <property type="molecule type" value="Genomic_DNA"/>
</dbReference>
<evidence type="ECO:0000313" key="1">
    <source>
        <dbReference type="EMBL" id="KAL3673084.1"/>
    </source>
</evidence>
<organism evidence="1 2">
    <name type="scientific">Phytophthora oleae</name>
    <dbReference type="NCBI Taxonomy" id="2107226"/>
    <lineage>
        <taxon>Eukaryota</taxon>
        <taxon>Sar</taxon>
        <taxon>Stramenopiles</taxon>
        <taxon>Oomycota</taxon>
        <taxon>Peronosporomycetes</taxon>
        <taxon>Peronosporales</taxon>
        <taxon>Peronosporaceae</taxon>
        <taxon>Phytophthora</taxon>
    </lineage>
</organism>
<gene>
    <name evidence="1" type="ORF">V7S43_002379</name>
</gene>
<sequence>MPVTSTTKLLITKAWSGVATPLEVAQPELALLDATQSVLRWCLQSATQQLCYWLQRGLVESFRSFQDKLPMGIYAHSVFPGN</sequence>
<protein>
    <recommendedName>
        <fullName evidence="3">Dynein heavy chain C-terminal domain-containing protein</fullName>
    </recommendedName>
</protein>
<accession>A0ABD3G7H1</accession>
<keyword evidence="2" id="KW-1185">Reference proteome</keyword>
<dbReference type="Proteomes" id="UP001632037">
    <property type="component" value="Unassembled WGS sequence"/>
</dbReference>
<evidence type="ECO:0008006" key="3">
    <source>
        <dbReference type="Google" id="ProtNLM"/>
    </source>
</evidence>
<comment type="caution">
    <text evidence="1">The sequence shown here is derived from an EMBL/GenBank/DDBJ whole genome shotgun (WGS) entry which is preliminary data.</text>
</comment>
<dbReference type="AlphaFoldDB" id="A0ABD3G7H1"/>
<reference evidence="1 2" key="1">
    <citation type="submission" date="2024-09" db="EMBL/GenBank/DDBJ databases">
        <title>Genome sequencing and assembly of Phytophthora oleae, isolate VK10A, causative agent of rot of olive drupes.</title>
        <authorList>
            <person name="Conti Taguali S."/>
            <person name="Riolo M."/>
            <person name="La Spada F."/>
            <person name="Cacciola S.O."/>
            <person name="Dionisio G."/>
        </authorList>
    </citation>
    <scope>NUCLEOTIDE SEQUENCE [LARGE SCALE GENOMIC DNA]</scope>
    <source>
        <strain evidence="1 2">VK10A</strain>
    </source>
</reference>
<evidence type="ECO:0000313" key="2">
    <source>
        <dbReference type="Proteomes" id="UP001632037"/>
    </source>
</evidence>
<proteinExistence type="predicted"/>
<name>A0ABD3G7H1_9STRA</name>